<evidence type="ECO:0000259" key="1">
    <source>
        <dbReference type="Pfam" id="PF05050"/>
    </source>
</evidence>
<keyword evidence="3" id="KW-1185">Reference proteome</keyword>
<dbReference type="InterPro" id="IPR006342">
    <property type="entry name" value="FkbM_mtfrase"/>
</dbReference>
<comment type="caution">
    <text evidence="2">The sequence shown here is derived from an EMBL/GenBank/DDBJ whole genome shotgun (WGS) entry which is preliminary data.</text>
</comment>
<dbReference type="GO" id="GO:0008168">
    <property type="term" value="F:methyltransferase activity"/>
    <property type="evidence" value="ECO:0007669"/>
    <property type="project" value="UniProtKB-KW"/>
</dbReference>
<sequence length="263" mass="29640">MLKLIEKIYVALFARKSLYALNCFVYKLGLKGMGVLNYETDAVSGEKAFIDYMIANSKLTGGVVMDVGANVGDYSTMLRQNNVRIPIFSFEPHPVTFSKLITQSEKYAFNPVNKGMGQKAESLMIYDYQSNDGSEHASIFKDVIETIHHSQARGTEIELTTVDSFVEENGISKIALLKIDTEGNEYNVLKGASQTIEKGIIDTIQIEFNEMNVVSRTFMKDIVDLLPGYTFYRLLPDGLRPMGAYYVFTYEIFAFQNIVAMRN</sequence>
<organism evidence="2 3">
    <name type="scientific">Dyadobacter beijingensis</name>
    <dbReference type="NCBI Taxonomy" id="365489"/>
    <lineage>
        <taxon>Bacteria</taxon>
        <taxon>Pseudomonadati</taxon>
        <taxon>Bacteroidota</taxon>
        <taxon>Cytophagia</taxon>
        <taxon>Cytophagales</taxon>
        <taxon>Spirosomataceae</taxon>
        <taxon>Dyadobacter</taxon>
    </lineage>
</organism>
<accession>A0ABQ2I8L3</accession>
<dbReference type="GO" id="GO:0032259">
    <property type="term" value="P:methylation"/>
    <property type="evidence" value="ECO:0007669"/>
    <property type="project" value="UniProtKB-KW"/>
</dbReference>
<dbReference type="PANTHER" id="PTHR36973:SF4">
    <property type="entry name" value="NODULATION PROTEIN"/>
    <property type="match status" value="1"/>
</dbReference>
<dbReference type="InterPro" id="IPR053188">
    <property type="entry name" value="FkbM_Methyltransferase"/>
</dbReference>
<feature type="domain" description="Methyltransferase FkbM" evidence="1">
    <location>
        <begin position="66"/>
        <end position="226"/>
    </location>
</feature>
<evidence type="ECO:0000313" key="2">
    <source>
        <dbReference type="EMBL" id="GGN01343.1"/>
    </source>
</evidence>
<dbReference type="Proteomes" id="UP000632339">
    <property type="component" value="Unassembled WGS sequence"/>
</dbReference>
<gene>
    <name evidence="2" type="ORF">GCM10010967_39680</name>
</gene>
<keyword evidence="2" id="KW-0489">Methyltransferase</keyword>
<dbReference type="InterPro" id="IPR029063">
    <property type="entry name" value="SAM-dependent_MTases_sf"/>
</dbReference>
<evidence type="ECO:0000313" key="3">
    <source>
        <dbReference type="Proteomes" id="UP000632339"/>
    </source>
</evidence>
<dbReference type="SUPFAM" id="SSF53335">
    <property type="entry name" value="S-adenosyl-L-methionine-dependent methyltransferases"/>
    <property type="match status" value="1"/>
</dbReference>
<reference evidence="3" key="1">
    <citation type="journal article" date="2019" name="Int. J. Syst. Evol. Microbiol.">
        <title>The Global Catalogue of Microorganisms (GCM) 10K type strain sequencing project: providing services to taxonomists for standard genome sequencing and annotation.</title>
        <authorList>
            <consortium name="The Broad Institute Genomics Platform"/>
            <consortium name="The Broad Institute Genome Sequencing Center for Infectious Disease"/>
            <person name="Wu L."/>
            <person name="Ma J."/>
        </authorList>
    </citation>
    <scope>NUCLEOTIDE SEQUENCE [LARGE SCALE GENOMIC DNA]</scope>
    <source>
        <strain evidence="3">CGMCC 1.6375</strain>
    </source>
</reference>
<proteinExistence type="predicted"/>
<dbReference type="PANTHER" id="PTHR36973">
    <property type="entry name" value="SLL1456 PROTEIN-RELATED"/>
    <property type="match status" value="1"/>
</dbReference>
<dbReference type="Pfam" id="PF05050">
    <property type="entry name" value="Methyltransf_21"/>
    <property type="match status" value="1"/>
</dbReference>
<dbReference type="NCBIfam" id="TIGR01444">
    <property type="entry name" value="fkbM_fam"/>
    <property type="match status" value="1"/>
</dbReference>
<name>A0ABQ2I8L3_9BACT</name>
<dbReference type="Gene3D" id="3.40.50.150">
    <property type="entry name" value="Vaccinia Virus protein VP39"/>
    <property type="match status" value="1"/>
</dbReference>
<protein>
    <submittedName>
        <fullName evidence="2">Methyltransferase FkbM</fullName>
    </submittedName>
</protein>
<dbReference type="EMBL" id="BMLI01000002">
    <property type="protein sequence ID" value="GGN01343.1"/>
    <property type="molecule type" value="Genomic_DNA"/>
</dbReference>
<keyword evidence="2" id="KW-0808">Transferase</keyword>